<dbReference type="KEGG" id="nhy:JQS43_10625"/>
<organism evidence="1 2">
    <name type="scientific">Natronosporangium hydrolyticum</name>
    <dbReference type="NCBI Taxonomy" id="2811111"/>
    <lineage>
        <taxon>Bacteria</taxon>
        <taxon>Bacillati</taxon>
        <taxon>Actinomycetota</taxon>
        <taxon>Actinomycetes</taxon>
        <taxon>Micromonosporales</taxon>
        <taxon>Micromonosporaceae</taxon>
        <taxon>Natronosporangium</taxon>
    </lineage>
</organism>
<keyword evidence="2" id="KW-1185">Reference proteome</keyword>
<sequence length="67" mass="7186">MTTAEMLRAEGEARGRAAMLVDLLTVKFGPIPPPATQAIHAASRDQLRDWAARALTADTIDQVLPTS</sequence>
<dbReference type="EMBL" id="CP070499">
    <property type="protein sequence ID" value="QSB16687.1"/>
    <property type="molecule type" value="Genomic_DNA"/>
</dbReference>
<dbReference type="AlphaFoldDB" id="A0A895YFU3"/>
<evidence type="ECO:0000313" key="2">
    <source>
        <dbReference type="Proteomes" id="UP000662857"/>
    </source>
</evidence>
<name>A0A895YFU3_9ACTN</name>
<evidence type="ECO:0000313" key="1">
    <source>
        <dbReference type="EMBL" id="QSB16687.1"/>
    </source>
</evidence>
<dbReference type="Proteomes" id="UP000662857">
    <property type="component" value="Chromosome"/>
</dbReference>
<accession>A0A895YFU3</accession>
<evidence type="ECO:0008006" key="3">
    <source>
        <dbReference type="Google" id="ProtNLM"/>
    </source>
</evidence>
<proteinExistence type="predicted"/>
<dbReference type="RefSeq" id="WP_239678916.1">
    <property type="nucleotide sequence ID" value="NZ_CP070499.1"/>
</dbReference>
<gene>
    <name evidence="1" type="ORF">JQS43_10625</name>
</gene>
<reference evidence="1" key="1">
    <citation type="submission" date="2021-02" db="EMBL/GenBank/DDBJ databases">
        <title>Natrosporangium hydrolyticum gen. nov., sp. nov, a haloalkaliphilic actinobacterium from a soda solonchak soil.</title>
        <authorList>
            <person name="Sorokin D.Y."/>
            <person name="Khijniak T.V."/>
            <person name="Zakharycheva A.P."/>
            <person name="Boueva O.V."/>
            <person name="Ariskina E.V."/>
            <person name="Hahnke R.L."/>
            <person name="Bunk B."/>
            <person name="Sproer C."/>
            <person name="Schumann P."/>
            <person name="Evtushenko L.I."/>
            <person name="Kublanov I.V."/>
        </authorList>
    </citation>
    <scope>NUCLEOTIDE SEQUENCE</scope>
    <source>
        <strain evidence="1">DSM 106523</strain>
    </source>
</reference>
<protein>
    <recommendedName>
        <fullName evidence="3">DUF4351 domain-containing protein</fullName>
    </recommendedName>
</protein>